<accession>A0A7J7CLV9</accession>
<protein>
    <submittedName>
        <fullName evidence="9">Serine/arginine repetitive matrix protein 2-like</fullName>
    </submittedName>
</protein>
<dbReference type="SMART" id="SM01115">
    <property type="entry name" value="cwf21"/>
    <property type="match status" value="1"/>
</dbReference>
<evidence type="ECO:0000313" key="9">
    <source>
        <dbReference type="EMBL" id="KAF5735001.1"/>
    </source>
</evidence>
<dbReference type="Gene3D" id="6.10.140.420">
    <property type="match status" value="1"/>
</dbReference>
<comment type="similarity">
    <text evidence="2">Belongs to the CWC21 family.</text>
</comment>
<comment type="subcellular location">
    <subcellularLocation>
        <location evidence="1">Nucleus</location>
    </subcellularLocation>
</comment>
<keyword evidence="6" id="KW-0539">Nucleus</keyword>
<dbReference type="Proteomes" id="UP000593562">
    <property type="component" value="Unassembled WGS sequence"/>
</dbReference>
<dbReference type="EMBL" id="JAAARO010000015">
    <property type="protein sequence ID" value="KAF5735001.1"/>
    <property type="molecule type" value="Genomic_DNA"/>
</dbReference>
<keyword evidence="4" id="KW-0747">Spliceosome</keyword>
<evidence type="ECO:0000256" key="5">
    <source>
        <dbReference type="ARBA" id="ARBA00023187"/>
    </source>
</evidence>
<dbReference type="GO" id="GO:0006397">
    <property type="term" value="P:mRNA processing"/>
    <property type="evidence" value="ECO:0007669"/>
    <property type="project" value="UniProtKB-KW"/>
</dbReference>
<gene>
    <name evidence="9" type="ORF">HS088_TW15G00500</name>
</gene>
<evidence type="ECO:0000256" key="2">
    <source>
        <dbReference type="ARBA" id="ARBA00005954"/>
    </source>
</evidence>
<dbReference type="CDD" id="cd21372">
    <property type="entry name" value="cwf21_CWC21-like"/>
    <property type="match status" value="1"/>
</dbReference>
<dbReference type="AlphaFoldDB" id="A0A7J7CLV9"/>
<dbReference type="InParanoid" id="A0A7J7CLV9"/>
<evidence type="ECO:0000256" key="3">
    <source>
        <dbReference type="ARBA" id="ARBA00022664"/>
    </source>
</evidence>
<dbReference type="Pfam" id="PF08312">
    <property type="entry name" value="cwf21"/>
    <property type="match status" value="1"/>
</dbReference>
<sequence length="175" mass="19331">MYNGIGLQTPGGSGTNGYIQGNKFFVRPKTNKVDVNNKGFDVDQGTAGVTRKPNKDVLDHDCKRQIQLKLVKLEDNLIDQGYTDAEIAEKIEEARKTLQAAAAFEASGGPTAIVVADKKISDTQTHQIAARKEKQMEKLRAALGISLSEPHEPSGETRSDAELESGDKKKYKWWW</sequence>
<dbReference type="PANTHER" id="PTHR36562">
    <property type="entry name" value="SERINE/ARGININE REPETITIVE MATRIX 2"/>
    <property type="match status" value="1"/>
</dbReference>
<dbReference type="InterPro" id="IPR051372">
    <property type="entry name" value="CWC21"/>
</dbReference>
<keyword evidence="10" id="KW-1185">Reference proteome</keyword>
<evidence type="ECO:0000256" key="1">
    <source>
        <dbReference type="ARBA" id="ARBA00004123"/>
    </source>
</evidence>
<feature type="compositionally biased region" description="Basic and acidic residues" evidence="7">
    <location>
        <begin position="149"/>
        <end position="168"/>
    </location>
</feature>
<evidence type="ECO:0000256" key="7">
    <source>
        <dbReference type="SAM" id="MobiDB-lite"/>
    </source>
</evidence>
<evidence type="ECO:0000313" key="10">
    <source>
        <dbReference type="Proteomes" id="UP000593562"/>
    </source>
</evidence>
<dbReference type="OrthoDB" id="10267305at2759"/>
<dbReference type="PANTHER" id="PTHR36562:SF5">
    <property type="entry name" value="SERINE_ARGININE REPETITIVE MATRIX 2"/>
    <property type="match status" value="1"/>
</dbReference>
<feature type="domain" description="CWF21" evidence="8">
    <location>
        <begin position="58"/>
        <end position="103"/>
    </location>
</feature>
<dbReference type="InterPro" id="IPR013170">
    <property type="entry name" value="mRNA_splic_Cwf21_dom"/>
</dbReference>
<keyword evidence="5" id="KW-0508">mRNA splicing</keyword>
<organism evidence="9 10">
    <name type="scientific">Tripterygium wilfordii</name>
    <name type="common">Thunder God vine</name>
    <dbReference type="NCBI Taxonomy" id="458696"/>
    <lineage>
        <taxon>Eukaryota</taxon>
        <taxon>Viridiplantae</taxon>
        <taxon>Streptophyta</taxon>
        <taxon>Embryophyta</taxon>
        <taxon>Tracheophyta</taxon>
        <taxon>Spermatophyta</taxon>
        <taxon>Magnoliopsida</taxon>
        <taxon>eudicotyledons</taxon>
        <taxon>Gunneridae</taxon>
        <taxon>Pentapetalae</taxon>
        <taxon>rosids</taxon>
        <taxon>fabids</taxon>
        <taxon>Celastrales</taxon>
        <taxon>Celastraceae</taxon>
        <taxon>Tripterygium</taxon>
    </lineage>
</organism>
<name>A0A7J7CLV9_TRIWF</name>
<evidence type="ECO:0000256" key="6">
    <source>
        <dbReference type="ARBA" id="ARBA00023242"/>
    </source>
</evidence>
<reference evidence="9 10" key="1">
    <citation type="journal article" date="2020" name="Nat. Commun.">
        <title>Genome of Tripterygium wilfordii and identification of cytochrome P450 involved in triptolide biosynthesis.</title>
        <authorList>
            <person name="Tu L."/>
            <person name="Su P."/>
            <person name="Zhang Z."/>
            <person name="Gao L."/>
            <person name="Wang J."/>
            <person name="Hu T."/>
            <person name="Zhou J."/>
            <person name="Zhang Y."/>
            <person name="Zhao Y."/>
            <person name="Liu Y."/>
            <person name="Song Y."/>
            <person name="Tong Y."/>
            <person name="Lu Y."/>
            <person name="Yang J."/>
            <person name="Xu C."/>
            <person name="Jia M."/>
            <person name="Peters R.J."/>
            <person name="Huang L."/>
            <person name="Gao W."/>
        </authorList>
    </citation>
    <scope>NUCLEOTIDE SEQUENCE [LARGE SCALE GENOMIC DNA]</scope>
    <source>
        <strain evidence="10">cv. XIE 37</strain>
        <tissue evidence="9">Leaf</tissue>
    </source>
</reference>
<evidence type="ECO:0000259" key="8">
    <source>
        <dbReference type="SMART" id="SM01115"/>
    </source>
</evidence>
<proteinExistence type="inferred from homology"/>
<comment type="caution">
    <text evidence="9">The sequence shown here is derived from an EMBL/GenBank/DDBJ whole genome shotgun (WGS) entry which is preliminary data.</text>
</comment>
<feature type="region of interest" description="Disordered" evidence="7">
    <location>
        <begin position="143"/>
        <end position="175"/>
    </location>
</feature>
<evidence type="ECO:0000256" key="4">
    <source>
        <dbReference type="ARBA" id="ARBA00022728"/>
    </source>
</evidence>
<dbReference type="GO" id="GO:0005681">
    <property type="term" value="C:spliceosomal complex"/>
    <property type="evidence" value="ECO:0007669"/>
    <property type="project" value="UniProtKB-KW"/>
</dbReference>
<dbReference type="GO" id="GO:0008380">
    <property type="term" value="P:RNA splicing"/>
    <property type="evidence" value="ECO:0007669"/>
    <property type="project" value="UniProtKB-KW"/>
</dbReference>
<keyword evidence="3" id="KW-0507">mRNA processing</keyword>